<evidence type="ECO:0000313" key="7">
    <source>
        <dbReference type="EMBL" id="MFC0212562.1"/>
    </source>
</evidence>
<protein>
    <submittedName>
        <fullName evidence="7">Phosphatase PAP2 family protein</fullName>
    </submittedName>
</protein>
<name>A0ABV6DIX8_9BACL</name>
<comment type="subcellular location">
    <subcellularLocation>
        <location evidence="1">Membrane</location>
        <topology evidence="1">Multi-pass membrane protein</topology>
    </subcellularLocation>
</comment>
<dbReference type="Gene3D" id="1.20.144.10">
    <property type="entry name" value="Phosphatidic acid phosphatase type 2/haloperoxidase"/>
    <property type="match status" value="1"/>
</dbReference>
<feature type="transmembrane region" description="Helical" evidence="5">
    <location>
        <begin position="133"/>
        <end position="154"/>
    </location>
</feature>
<dbReference type="PANTHER" id="PTHR31310:SF7">
    <property type="entry name" value="PA-PHOSPHATASE RELATED-FAMILY PROTEIN DDB_G0268928"/>
    <property type="match status" value="1"/>
</dbReference>
<evidence type="ECO:0000256" key="3">
    <source>
        <dbReference type="ARBA" id="ARBA00022989"/>
    </source>
</evidence>
<feature type="transmembrane region" description="Helical" evidence="5">
    <location>
        <begin position="106"/>
        <end position="126"/>
    </location>
</feature>
<dbReference type="CDD" id="cd03386">
    <property type="entry name" value="PAP2_Aur1_like"/>
    <property type="match status" value="1"/>
</dbReference>
<dbReference type="Proteomes" id="UP001589776">
    <property type="component" value="Unassembled WGS sequence"/>
</dbReference>
<sequence length="279" mass="32356">MTLFQSMTQATIYMAVTVFFLLFVSLRTNPLAPIGSFIQEMIRSRKYRLHFVMMCSVMFINKIELWIEEHMPSRSDFTPFVSRLEGDFVAKLQHTLEQPWLTALSAYAYVVVFPVLIFAAIGIYTYGKQVKLVYAICYALLLNYMIAIPFYLFFPVNEVWSFHPQVRFLMLDVFPTFETQYRSMSGLDNCFPSLHTSISVAMALIALRSNNRFWKWFCCAAAAFIIFTIFYLGIHWLFDMCGGLLLGGFTAAMALLWSEGRTAFGVSWMPQRVRERFTK</sequence>
<dbReference type="EMBL" id="JBHLWN010000031">
    <property type="protein sequence ID" value="MFC0212562.1"/>
    <property type="molecule type" value="Genomic_DNA"/>
</dbReference>
<feature type="transmembrane region" description="Helical" evidence="5">
    <location>
        <begin position="191"/>
        <end position="207"/>
    </location>
</feature>
<dbReference type="PANTHER" id="PTHR31310">
    <property type="match status" value="1"/>
</dbReference>
<proteinExistence type="predicted"/>
<evidence type="ECO:0000313" key="8">
    <source>
        <dbReference type="Proteomes" id="UP001589776"/>
    </source>
</evidence>
<evidence type="ECO:0000259" key="6">
    <source>
        <dbReference type="Pfam" id="PF14378"/>
    </source>
</evidence>
<comment type="caution">
    <text evidence="7">The sequence shown here is derived from an EMBL/GenBank/DDBJ whole genome shotgun (WGS) entry which is preliminary data.</text>
</comment>
<gene>
    <name evidence="7" type="ORF">ACFFK0_08810</name>
</gene>
<keyword evidence="2 5" id="KW-0812">Transmembrane</keyword>
<evidence type="ECO:0000256" key="2">
    <source>
        <dbReference type="ARBA" id="ARBA00022692"/>
    </source>
</evidence>
<keyword evidence="4 5" id="KW-0472">Membrane</keyword>
<evidence type="ECO:0000256" key="4">
    <source>
        <dbReference type="ARBA" id="ARBA00023136"/>
    </source>
</evidence>
<dbReference type="InterPro" id="IPR026841">
    <property type="entry name" value="Aur1/Ipt1"/>
</dbReference>
<reference evidence="7 8" key="1">
    <citation type="submission" date="2024-09" db="EMBL/GenBank/DDBJ databases">
        <authorList>
            <person name="Sun Q."/>
            <person name="Mori K."/>
        </authorList>
    </citation>
    <scope>NUCLEOTIDE SEQUENCE [LARGE SCALE GENOMIC DNA]</scope>
    <source>
        <strain evidence="7 8">CCM 7759</strain>
    </source>
</reference>
<feature type="transmembrane region" description="Helical" evidence="5">
    <location>
        <begin position="244"/>
        <end position="269"/>
    </location>
</feature>
<dbReference type="InterPro" id="IPR036938">
    <property type="entry name" value="PAP2/HPO_sf"/>
</dbReference>
<evidence type="ECO:0000256" key="5">
    <source>
        <dbReference type="SAM" id="Phobius"/>
    </source>
</evidence>
<dbReference type="SUPFAM" id="SSF48317">
    <property type="entry name" value="Acid phosphatase/Vanadium-dependent haloperoxidase"/>
    <property type="match status" value="1"/>
</dbReference>
<dbReference type="Pfam" id="PF14378">
    <property type="entry name" value="PAP2_3"/>
    <property type="match status" value="1"/>
</dbReference>
<feature type="transmembrane region" description="Helical" evidence="5">
    <location>
        <begin position="214"/>
        <end position="238"/>
    </location>
</feature>
<organism evidence="7 8">
    <name type="scientific">Paenibacillus chartarius</name>
    <dbReference type="NCBI Taxonomy" id="747481"/>
    <lineage>
        <taxon>Bacteria</taxon>
        <taxon>Bacillati</taxon>
        <taxon>Bacillota</taxon>
        <taxon>Bacilli</taxon>
        <taxon>Bacillales</taxon>
        <taxon>Paenibacillaceae</taxon>
        <taxon>Paenibacillus</taxon>
    </lineage>
</organism>
<evidence type="ECO:0000256" key="1">
    <source>
        <dbReference type="ARBA" id="ARBA00004141"/>
    </source>
</evidence>
<dbReference type="InterPro" id="IPR052185">
    <property type="entry name" value="IPC_Synthase-Related"/>
</dbReference>
<feature type="transmembrane region" description="Helical" evidence="5">
    <location>
        <begin position="6"/>
        <end position="26"/>
    </location>
</feature>
<feature type="transmembrane region" description="Helical" evidence="5">
    <location>
        <begin position="47"/>
        <end position="67"/>
    </location>
</feature>
<accession>A0ABV6DIX8</accession>
<keyword evidence="8" id="KW-1185">Reference proteome</keyword>
<keyword evidence="3 5" id="KW-1133">Transmembrane helix</keyword>
<feature type="domain" description="Inositolphosphotransferase Aur1/Ipt1" evidence="6">
    <location>
        <begin position="84"/>
        <end position="250"/>
    </location>
</feature>
<dbReference type="RefSeq" id="WP_377469750.1">
    <property type="nucleotide sequence ID" value="NZ_JBHLWN010000031.1"/>
</dbReference>